<evidence type="ECO:0000256" key="4">
    <source>
        <dbReference type="ARBA" id="ARBA00022536"/>
    </source>
</evidence>
<dbReference type="Gene3D" id="3.30.1680.10">
    <property type="entry name" value="ligand-binding face of the semaphorins, domain 2"/>
    <property type="match status" value="1"/>
</dbReference>
<feature type="domain" description="Integrin beta subunit tail" evidence="20">
    <location>
        <begin position="624"/>
        <end position="703"/>
    </location>
</feature>
<evidence type="ECO:0000256" key="15">
    <source>
        <dbReference type="RuleBase" id="RU000633"/>
    </source>
</evidence>
<evidence type="ECO:0000256" key="1">
    <source>
        <dbReference type="ARBA" id="ARBA00004251"/>
    </source>
</evidence>
<comment type="similarity">
    <text evidence="2 15">Belongs to the integrin beta chain family.</text>
</comment>
<evidence type="ECO:0000256" key="8">
    <source>
        <dbReference type="ARBA" id="ARBA00022889"/>
    </source>
</evidence>
<dbReference type="SUPFAM" id="SSF69179">
    <property type="entry name" value="Integrin domains"/>
    <property type="match status" value="1"/>
</dbReference>
<feature type="disulfide bond" evidence="14">
    <location>
        <begin position="617"/>
        <end position="620"/>
    </location>
</feature>
<dbReference type="SUPFAM" id="SSF69687">
    <property type="entry name" value="Integrin beta tail domain"/>
    <property type="match status" value="1"/>
</dbReference>
<evidence type="ECO:0000256" key="6">
    <source>
        <dbReference type="ARBA" id="ARBA00022729"/>
    </source>
</evidence>
<keyword evidence="6 17" id="KW-0732">Signal</keyword>
<feature type="domain" description="Integrin beta subunit cytoplasmic" evidence="19">
    <location>
        <begin position="727"/>
        <end position="771"/>
    </location>
</feature>
<reference evidence="21 22" key="1">
    <citation type="journal article" date="2013" name="Nature">
        <title>Insights into bilaterian evolution from three spiralian genomes.</title>
        <authorList>
            <person name="Simakov O."/>
            <person name="Marletaz F."/>
            <person name="Cho S.J."/>
            <person name="Edsinger-Gonzales E."/>
            <person name="Havlak P."/>
            <person name="Hellsten U."/>
            <person name="Kuo D.H."/>
            <person name="Larsson T."/>
            <person name="Lv J."/>
            <person name="Arendt D."/>
            <person name="Savage R."/>
            <person name="Osoegawa K."/>
            <person name="de Jong P."/>
            <person name="Grimwood J."/>
            <person name="Chapman J.A."/>
            <person name="Shapiro H."/>
            <person name="Aerts A."/>
            <person name="Otillar R.P."/>
            <person name="Terry A.Y."/>
            <person name="Boore J.L."/>
            <person name="Grigoriev I.V."/>
            <person name="Lindberg D.R."/>
            <person name="Seaver E.C."/>
            <person name="Weisblat D.A."/>
            <person name="Putnam N.H."/>
            <person name="Rokhsar D.S."/>
        </authorList>
    </citation>
    <scope>NUCLEOTIDE SEQUENCE [LARGE SCALE GENOMIC DNA]</scope>
</reference>
<keyword evidence="12 14" id="KW-1015">Disulfide bond</keyword>
<evidence type="ECO:0000256" key="11">
    <source>
        <dbReference type="ARBA" id="ARBA00023136"/>
    </source>
</evidence>
<dbReference type="InterPro" id="IPR002369">
    <property type="entry name" value="Integrin_bsu_VWA"/>
</dbReference>
<dbReference type="STRING" id="225164.V3Z1U4"/>
<feature type="disulfide bond" evidence="14">
    <location>
        <begin position="600"/>
        <end position="646"/>
    </location>
</feature>
<evidence type="ECO:0000256" key="13">
    <source>
        <dbReference type="ARBA" id="ARBA00023180"/>
    </source>
</evidence>
<feature type="disulfide bond" evidence="14">
    <location>
        <begin position="453"/>
        <end position="457"/>
    </location>
</feature>
<dbReference type="Gene3D" id="3.40.50.410">
    <property type="entry name" value="von Willebrand factor, type A domain"/>
    <property type="match status" value="1"/>
</dbReference>
<feature type="disulfide bond" evidence="14">
    <location>
        <begin position="624"/>
        <end position="633"/>
    </location>
</feature>
<feature type="disulfide bond" evidence="14">
    <location>
        <begin position="475"/>
        <end position="514"/>
    </location>
</feature>
<feature type="disulfide bond" evidence="14">
    <location>
        <begin position="561"/>
        <end position="592"/>
    </location>
</feature>
<dbReference type="InterPro" id="IPR032695">
    <property type="entry name" value="Integrin_dom_sf"/>
</dbReference>
<evidence type="ECO:0000256" key="2">
    <source>
        <dbReference type="ARBA" id="ARBA00007449"/>
    </source>
</evidence>
<dbReference type="KEGG" id="lgi:LOTGIDRAFT_196574"/>
<dbReference type="GO" id="GO:0016477">
    <property type="term" value="P:cell migration"/>
    <property type="evidence" value="ECO:0007669"/>
    <property type="project" value="TreeGrafter"/>
</dbReference>
<dbReference type="Pfam" id="PF07965">
    <property type="entry name" value="Integrin_B_tail"/>
    <property type="match status" value="1"/>
</dbReference>
<dbReference type="Pfam" id="PF17205">
    <property type="entry name" value="PSI_integrin"/>
    <property type="match status" value="1"/>
</dbReference>
<keyword evidence="8 15" id="KW-0130">Cell adhesion</keyword>
<dbReference type="GeneID" id="20245199"/>
<dbReference type="GO" id="GO:0005925">
    <property type="term" value="C:focal adhesion"/>
    <property type="evidence" value="ECO:0007669"/>
    <property type="project" value="TreeGrafter"/>
</dbReference>
<evidence type="ECO:0000256" key="14">
    <source>
        <dbReference type="PIRSR" id="PIRSR002512-1"/>
    </source>
</evidence>
<dbReference type="PRINTS" id="PR01186">
    <property type="entry name" value="INTEGRINB"/>
</dbReference>
<evidence type="ECO:0000313" key="22">
    <source>
        <dbReference type="Proteomes" id="UP000030746"/>
    </source>
</evidence>
<dbReference type="GO" id="GO:0007229">
    <property type="term" value="P:integrin-mediated signaling pathway"/>
    <property type="evidence" value="ECO:0007669"/>
    <property type="project" value="UniProtKB-KW"/>
</dbReference>
<accession>V3Z1U4</accession>
<dbReference type="Proteomes" id="UP000030746">
    <property type="component" value="Unassembled WGS sequence"/>
</dbReference>
<organism evidence="21 22">
    <name type="scientific">Lottia gigantea</name>
    <name type="common">Giant owl limpet</name>
    <dbReference type="NCBI Taxonomy" id="225164"/>
    <lineage>
        <taxon>Eukaryota</taxon>
        <taxon>Metazoa</taxon>
        <taxon>Spiralia</taxon>
        <taxon>Lophotrochozoa</taxon>
        <taxon>Mollusca</taxon>
        <taxon>Gastropoda</taxon>
        <taxon>Patellogastropoda</taxon>
        <taxon>Lottioidea</taxon>
        <taxon>Lottiidae</taxon>
        <taxon>Lottia</taxon>
    </lineage>
</organism>
<dbReference type="OrthoDB" id="410592at2759"/>
<feature type="disulfide bond" evidence="14">
    <location>
        <begin position="392"/>
        <end position="403"/>
    </location>
</feature>
<feature type="chain" id="PRO_5004715717" description="Integrin beta" evidence="17">
    <location>
        <begin position="18"/>
        <end position="776"/>
    </location>
</feature>
<dbReference type="Pfam" id="PF07974">
    <property type="entry name" value="EGF_2"/>
    <property type="match status" value="1"/>
</dbReference>
<dbReference type="GO" id="GO:0008305">
    <property type="term" value="C:integrin complex"/>
    <property type="evidence" value="ECO:0007669"/>
    <property type="project" value="TreeGrafter"/>
</dbReference>
<dbReference type="GO" id="GO:0098609">
    <property type="term" value="P:cell-cell adhesion"/>
    <property type="evidence" value="ECO:0007669"/>
    <property type="project" value="TreeGrafter"/>
</dbReference>
<dbReference type="PIRSF" id="PIRSF002512">
    <property type="entry name" value="Integrin_B"/>
    <property type="match status" value="1"/>
</dbReference>
<dbReference type="InterPro" id="IPR036465">
    <property type="entry name" value="vWFA_dom_sf"/>
</dbReference>
<keyword evidence="13" id="KW-0325">Glycoprotein</keyword>
<dbReference type="GO" id="GO:0007160">
    <property type="term" value="P:cell-matrix adhesion"/>
    <property type="evidence" value="ECO:0007669"/>
    <property type="project" value="TreeGrafter"/>
</dbReference>
<evidence type="ECO:0000256" key="5">
    <source>
        <dbReference type="ARBA" id="ARBA00022692"/>
    </source>
</evidence>
<feature type="disulfide bond" evidence="14">
    <location>
        <begin position="33"/>
        <end position="67"/>
    </location>
</feature>
<dbReference type="FunFam" id="2.10.25.10:FF:000036">
    <property type="entry name" value="Integrin beta"/>
    <property type="match status" value="1"/>
</dbReference>
<dbReference type="Gene3D" id="4.10.1240.30">
    <property type="match status" value="1"/>
</dbReference>
<dbReference type="SMART" id="SM01241">
    <property type="entry name" value="Integrin_b_cyt"/>
    <property type="match status" value="1"/>
</dbReference>
<dbReference type="Pfam" id="PF00362">
    <property type="entry name" value="Integrin_beta"/>
    <property type="match status" value="1"/>
</dbReference>
<keyword evidence="4" id="KW-0245">EGF-like domain</keyword>
<evidence type="ECO:0000259" key="18">
    <source>
        <dbReference type="SMART" id="SM00187"/>
    </source>
</evidence>
<feature type="disulfide bond" evidence="14">
    <location>
        <begin position="193"/>
        <end position="204"/>
    </location>
</feature>
<feature type="disulfide bond" evidence="14">
    <location>
        <begin position="566"/>
        <end position="575"/>
    </location>
</feature>
<dbReference type="SMART" id="SM01242">
    <property type="entry name" value="Integrin_B_tail"/>
    <property type="match status" value="1"/>
</dbReference>
<dbReference type="PANTHER" id="PTHR10082">
    <property type="entry name" value="INTEGRIN BETA SUBUNIT"/>
    <property type="match status" value="1"/>
</dbReference>
<dbReference type="SMART" id="SM00187">
    <property type="entry name" value="INB"/>
    <property type="match status" value="1"/>
</dbReference>
<sequence>MWSFGIVVCFGLNLIQSNGVNGQICQGETCSECISFSKDCRWCMQPNFHDTASLRCNKLENLLDAGCSEENIISPNSSIEYIKNEVVTDGDSSGQNAVQLSPQLVHIKSTPNTPVKIPITFRAARNFPVDLYFLFDASYTMKDHKNKLATLSQEMASKIQSISRNYRFGFGCFQDKVILPFTDTKTSYFTSICRFKIGAPCSVCVPPFGYLHRLSLTNNIGDFYVTIQDSPLSGNIDTPEGGLDAIMQAVACENEIGWREQARRLIIYASDNTFHFAGDGRLAGIVLPNDGKCHLVNGTNTEDIRQDYPSIGQISQKVSEKNVNLIFAIVKSVEEDYQQLSKNILDSYVGVLEGDSSNVVDIVRTTYEAIISEVKFKIDAPNNTVVKIFSNCNSEKMKETTECKGLSIGKEIKLEVQVYSTKCPEKPDDRNRTINITAIGLSDQFTIQLESDCDCVCGFSEPSSPRCSTYGTFECGICNCDVGREGDRCQCSEIDVIEGRNVDPCVSNKTTVKCMGRGECKCGLCSCELGYTGRYCECDTNACEKLDGQICGGAERGRCVCETCVCNEEYTGSKCDCPTSTDACLAQDGTICNGKGTCKCGKCICDALYIGSTCQNCPTCPGACEDNRDCVECIVFNEGELTQDECIEQCPVVEIVESIEDLNETCQAKDIDGCKMIYKIVYLDDGNTTILAQKYKVCSTQIDMVPIIAGVLGGIVGLGIFLLALWKILTSVYDNREYAKFQQEVDQVRWAQESNPIYKGATSTYKNPMCNDFDAM</sequence>
<dbReference type="SUPFAM" id="SSF57196">
    <property type="entry name" value="EGF/Laminin"/>
    <property type="match status" value="2"/>
</dbReference>
<evidence type="ECO:0000256" key="16">
    <source>
        <dbReference type="SAM" id="Phobius"/>
    </source>
</evidence>
<dbReference type="InterPro" id="IPR012896">
    <property type="entry name" value="Integrin_bsu_tail"/>
</dbReference>
<feature type="disulfide bond" evidence="14">
    <location>
        <begin position="577"/>
        <end position="584"/>
    </location>
</feature>
<dbReference type="CTD" id="20245199"/>
<feature type="disulfide bond" evidence="14">
    <location>
        <begin position="630"/>
        <end position="698"/>
    </location>
</feature>
<dbReference type="InterPro" id="IPR036349">
    <property type="entry name" value="Integrin_bsu_tail_dom_sf"/>
</dbReference>
<dbReference type="InterPro" id="IPR013111">
    <property type="entry name" value="EGF_extracell"/>
</dbReference>
<feature type="domain" description="Integrin beta subunit VWA" evidence="18">
    <location>
        <begin position="29"/>
        <end position="455"/>
    </location>
</feature>
<dbReference type="Gene3D" id="1.20.5.100">
    <property type="entry name" value="Cytochrome c1, transmembrane anchor, C-terminal"/>
    <property type="match status" value="1"/>
</dbReference>
<proteinExistence type="inferred from homology"/>
<gene>
    <name evidence="21" type="ORF">LOTGIDRAFT_196574</name>
</gene>
<feature type="disulfide bond" evidence="14">
    <location>
        <begin position="252"/>
        <end position="293"/>
    </location>
</feature>
<comment type="subcellular location">
    <subcellularLocation>
        <location evidence="1 15">Cell membrane</location>
        <topology evidence="1 15">Single-pass type I membrane protein</topology>
    </subcellularLocation>
</comment>
<keyword evidence="10 15" id="KW-0401">Integrin</keyword>
<keyword evidence="5 15" id="KW-0812">Transmembrane</keyword>
<feature type="disulfide bond" evidence="14">
    <location>
        <begin position="423"/>
        <end position="666"/>
    </location>
</feature>
<dbReference type="Pfam" id="PF08725">
    <property type="entry name" value="Integrin_b_cyt"/>
    <property type="match status" value="1"/>
</dbReference>
<evidence type="ECO:0000259" key="20">
    <source>
        <dbReference type="SMART" id="SM01242"/>
    </source>
</evidence>
<dbReference type="AlphaFoldDB" id="V3Z1U4"/>
<dbReference type="PROSITE" id="PS00243">
    <property type="entry name" value="I_EGF_1"/>
    <property type="match status" value="1"/>
</dbReference>
<dbReference type="Gene3D" id="2.10.25.10">
    <property type="entry name" value="Laminin"/>
    <property type="match status" value="4"/>
</dbReference>
<dbReference type="InterPro" id="IPR015812">
    <property type="entry name" value="Integrin_bsu"/>
</dbReference>
<feature type="disulfide bond" evidence="14">
    <location>
        <begin position="538"/>
        <end position="543"/>
    </location>
</feature>
<feature type="disulfide bond" evidence="14">
    <location>
        <begin position="480"/>
        <end position="489"/>
    </location>
</feature>
<feature type="signal peptide" evidence="17">
    <location>
        <begin position="1"/>
        <end position="17"/>
    </location>
</feature>
<evidence type="ECO:0000256" key="3">
    <source>
        <dbReference type="ARBA" id="ARBA00022475"/>
    </source>
</evidence>
<dbReference type="GO" id="GO:0033627">
    <property type="term" value="P:cell adhesion mediated by integrin"/>
    <property type="evidence" value="ECO:0007669"/>
    <property type="project" value="TreeGrafter"/>
</dbReference>
<feature type="disulfide bond" evidence="14">
    <location>
        <begin position="527"/>
        <end position="536"/>
    </location>
</feature>
<keyword evidence="9 16" id="KW-1133">Transmembrane helix</keyword>
<keyword evidence="11 16" id="KW-0472">Membrane</keyword>
<dbReference type="FunFam" id="3.40.50.410:FF:000002">
    <property type="entry name" value="Integrin beta"/>
    <property type="match status" value="1"/>
</dbReference>
<feature type="disulfide bond" evidence="14">
    <location>
        <begin position="43"/>
        <end position="56"/>
    </location>
</feature>
<dbReference type="SUPFAM" id="SSF53300">
    <property type="entry name" value="vWA-like"/>
    <property type="match status" value="1"/>
</dbReference>
<protein>
    <recommendedName>
        <fullName evidence="15">Integrin beta</fullName>
    </recommendedName>
</protein>
<keyword evidence="22" id="KW-1185">Reference proteome</keyword>
<feature type="disulfide bond" evidence="14">
    <location>
        <begin position="522"/>
        <end position="551"/>
    </location>
</feature>
<dbReference type="GO" id="GO:0009986">
    <property type="term" value="C:cell surface"/>
    <property type="evidence" value="ECO:0007669"/>
    <property type="project" value="TreeGrafter"/>
</dbReference>
<evidence type="ECO:0000313" key="21">
    <source>
        <dbReference type="EMBL" id="ESO84518.1"/>
    </source>
</evidence>
<feature type="disulfide bond" evidence="14">
    <location>
        <begin position="598"/>
        <end position="603"/>
    </location>
</feature>
<dbReference type="InterPro" id="IPR033760">
    <property type="entry name" value="Integrin_beta_N"/>
</dbReference>
<evidence type="ECO:0000259" key="19">
    <source>
        <dbReference type="SMART" id="SM01241"/>
    </source>
</evidence>
<evidence type="ECO:0000256" key="17">
    <source>
        <dbReference type="SAM" id="SignalP"/>
    </source>
</evidence>
<evidence type="ECO:0000256" key="12">
    <source>
        <dbReference type="ARBA" id="ARBA00023157"/>
    </source>
</evidence>
<dbReference type="InterPro" id="IPR014836">
    <property type="entry name" value="Integrin_bsu_cyt_dom"/>
</dbReference>
<dbReference type="Gene3D" id="2.60.40.1510">
    <property type="entry name" value="ntegrin, alpha v. Chain A, domain 3"/>
    <property type="match status" value="1"/>
</dbReference>
<feature type="disulfide bond" evidence="14">
    <location>
        <begin position="650"/>
        <end position="674"/>
    </location>
</feature>
<evidence type="ECO:0000256" key="10">
    <source>
        <dbReference type="ARBA" id="ARBA00023037"/>
    </source>
</evidence>
<evidence type="ECO:0000256" key="7">
    <source>
        <dbReference type="ARBA" id="ARBA00022737"/>
    </source>
</evidence>
<feature type="disulfide bond" evidence="14">
    <location>
        <begin position="605"/>
        <end position="614"/>
    </location>
</feature>
<feature type="disulfide bond" evidence="14">
    <location>
        <begin position="30"/>
        <end position="40"/>
    </location>
</feature>
<name>V3Z1U4_LOTGI</name>
<dbReference type="PANTHER" id="PTHR10082:SF60">
    <property type="entry name" value="INTEGRIN BETA-PS"/>
    <property type="match status" value="1"/>
</dbReference>
<dbReference type="GO" id="GO:0005178">
    <property type="term" value="F:integrin binding"/>
    <property type="evidence" value="ECO:0007669"/>
    <property type="project" value="TreeGrafter"/>
</dbReference>
<keyword evidence="7" id="KW-0677">Repeat</keyword>
<feature type="transmembrane region" description="Helical" evidence="16">
    <location>
        <begin position="704"/>
        <end position="726"/>
    </location>
</feature>
<feature type="disulfide bond" evidence="14">
    <location>
        <begin position="520"/>
        <end position="525"/>
    </location>
</feature>
<dbReference type="GO" id="GO:0046872">
    <property type="term" value="F:metal ion binding"/>
    <property type="evidence" value="ECO:0007669"/>
    <property type="project" value="UniProtKB-KW"/>
</dbReference>
<dbReference type="InterPro" id="IPR057243">
    <property type="entry name" value="Integrin_I-EGF_CS"/>
</dbReference>
<dbReference type="EMBL" id="KB203470">
    <property type="protein sequence ID" value="ESO84518.1"/>
    <property type="molecule type" value="Genomic_DNA"/>
</dbReference>
<keyword evidence="3" id="KW-1003">Cell membrane</keyword>
<dbReference type="RefSeq" id="XP_009064721.1">
    <property type="nucleotide sequence ID" value="XM_009066473.1"/>
</dbReference>
<dbReference type="SUPFAM" id="SSF103575">
    <property type="entry name" value="Plexin repeat"/>
    <property type="match status" value="1"/>
</dbReference>
<dbReference type="HOGENOM" id="CLU_011772_2_1_1"/>
<evidence type="ECO:0000256" key="9">
    <source>
        <dbReference type="ARBA" id="ARBA00022989"/>
    </source>
</evidence>
<dbReference type="OMA" id="DKETIPF"/>
<feature type="disulfide bond" evidence="14">
    <location>
        <begin position="559"/>
        <end position="564"/>
    </location>
</feature>